<dbReference type="Pfam" id="PF00816">
    <property type="entry name" value="Histone_HNS"/>
    <property type="match status" value="1"/>
</dbReference>
<dbReference type="InterPro" id="IPR027444">
    <property type="entry name" value="H-NS_C_dom"/>
</dbReference>
<name>A0ABW9CWZ0_9BURK</name>
<feature type="domain" description="DNA-binding protein H-NS-like C-terminal" evidence="2">
    <location>
        <begin position="39"/>
        <end position="67"/>
    </location>
</feature>
<dbReference type="SUPFAM" id="SSF81273">
    <property type="entry name" value="H-NS histone-like proteins"/>
    <property type="match status" value="1"/>
</dbReference>
<dbReference type="Proteomes" id="UP001629462">
    <property type="component" value="Unassembled WGS sequence"/>
</dbReference>
<feature type="region of interest" description="Disordered" evidence="1">
    <location>
        <begin position="1"/>
        <end position="27"/>
    </location>
</feature>
<gene>
    <name evidence="3" type="ORF">PQR08_30300</name>
</gene>
<evidence type="ECO:0000256" key="1">
    <source>
        <dbReference type="SAM" id="MobiDB-lite"/>
    </source>
</evidence>
<dbReference type="Gene3D" id="4.10.430.30">
    <property type="match status" value="1"/>
</dbReference>
<comment type="caution">
    <text evidence="3">The sequence shown here is derived from an EMBL/GenBank/DDBJ whole genome shotgun (WGS) entry which is preliminary data.</text>
</comment>
<evidence type="ECO:0000313" key="4">
    <source>
        <dbReference type="Proteomes" id="UP001629462"/>
    </source>
</evidence>
<organism evidence="3 4">
    <name type="scientific">Caballeronia jiangsuensis</name>
    <dbReference type="NCBI Taxonomy" id="1458357"/>
    <lineage>
        <taxon>Bacteria</taxon>
        <taxon>Pseudomonadati</taxon>
        <taxon>Pseudomonadota</taxon>
        <taxon>Betaproteobacteria</taxon>
        <taxon>Burkholderiales</taxon>
        <taxon>Burkholderiaceae</taxon>
        <taxon>Caballeronia</taxon>
    </lineage>
</organism>
<protein>
    <submittedName>
        <fullName evidence="3">H-NS family nucleoid-associated regulatory protein</fullName>
    </submittedName>
</protein>
<keyword evidence="4" id="KW-1185">Reference proteome</keyword>
<proteinExistence type="predicted"/>
<sequence length="69" mass="7899">MDAHEDVSRGSLPDARSGKAHRTDRQHTFHNCALTRWKADPKTGATWSGRGREPLWIKGEKRERFEIVG</sequence>
<evidence type="ECO:0000313" key="3">
    <source>
        <dbReference type="EMBL" id="MFM0521723.1"/>
    </source>
</evidence>
<evidence type="ECO:0000259" key="2">
    <source>
        <dbReference type="Pfam" id="PF00816"/>
    </source>
</evidence>
<reference evidence="3 4" key="1">
    <citation type="journal article" date="2024" name="Chem. Sci.">
        <title>Discovery of megapolipeptins by genome mining of a Burkholderiales bacteria collection.</title>
        <authorList>
            <person name="Paulo B.S."/>
            <person name="Recchia M.J.J."/>
            <person name="Lee S."/>
            <person name="Fergusson C.H."/>
            <person name="Romanowski S.B."/>
            <person name="Hernandez A."/>
            <person name="Krull N."/>
            <person name="Liu D.Y."/>
            <person name="Cavanagh H."/>
            <person name="Bos A."/>
            <person name="Gray C.A."/>
            <person name="Murphy B.T."/>
            <person name="Linington R.G."/>
            <person name="Eustaquio A.S."/>
        </authorList>
    </citation>
    <scope>NUCLEOTIDE SEQUENCE [LARGE SCALE GENOMIC DNA]</scope>
    <source>
        <strain evidence="3 4">RL17-374-BIF-D</strain>
    </source>
</reference>
<accession>A0ABW9CWZ0</accession>
<dbReference type="EMBL" id="JAQQDB010000039">
    <property type="protein sequence ID" value="MFM0521723.1"/>
    <property type="molecule type" value="Genomic_DNA"/>
</dbReference>